<evidence type="ECO:0008006" key="3">
    <source>
        <dbReference type="Google" id="ProtNLM"/>
    </source>
</evidence>
<organism evidence="1 2">
    <name type="scientific">Cellulomonas edaphi</name>
    <dbReference type="NCBI Taxonomy" id="3053468"/>
    <lineage>
        <taxon>Bacteria</taxon>
        <taxon>Bacillati</taxon>
        <taxon>Actinomycetota</taxon>
        <taxon>Actinomycetes</taxon>
        <taxon>Micrococcales</taxon>
        <taxon>Cellulomonadaceae</taxon>
        <taxon>Cellulomonas</taxon>
    </lineage>
</organism>
<comment type="caution">
    <text evidence="1">The sequence shown here is derived from an EMBL/GenBank/DDBJ whole genome shotgun (WGS) entry which is preliminary data.</text>
</comment>
<keyword evidence="2" id="KW-1185">Reference proteome</keyword>
<dbReference type="RefSeq" id="WP_289444327.1">
    <property type="nucleotide sequence ID" value="NZ_JAUCGR010000001.1"/>
</dbReference>
<name>A0ABT7S2N8_9CELL</name>
<dbReference type="Proteomes" id="UP001321453">
    <property type="component" value="Unassembled WGS sequence"/>
</dbReference>
<dbReference type="EMBL" id="JAUCGR010000001">
    <property type="protein sequence ID" value="MDM7829880.1"/>
    <property type="molecule type" value="Genomic_DNA"/>
</dbReference>
<dbReference type="CDD" id="cd04301">
    <property type="entry name" value="NAT_SF"/>
    <property type="match status" value="1"/>
</dbReference>
<accession>A0ABT7S2N8</accession>
<evidence type="ECO:0000313" key="1">
    <source>
        <dbReference type="EMBL" id="MDM7829880.1"/>
    </source>
</evidence>
<dbReference type="SUPFAM" id="SSF55729">
    <property type="entry name" value="Acyl-CoA N-acyltransferases (Nat)"/>
    <property type="match status" value="1"/>
</dbReference>
<sequence>MKVEARRQFAAVTLDRDDYAYRAAAEGREDAELTPEFAAAVKRCVNAACDYLWVHGYAGDFFYGTSSSFVTLFVPFEFADEAAKALRAAELEGDLTGIGALTSRMAVPLDTWLAPGERELRQGIDFWTSPTAFVKYLRAQADARGLRLNGRALPGAVWVRPTMPRSRRELLREFPDQFKSYTDPAPYVQHEWSENEPVRPEVDREPASWREPTPVVAIAITSRPDPVQECPCGTARTPAEFEQLQHRRAHLSWSIGLPVPRNVIWPAGQVALVTGTSPPAWRKLAYASAVLPRRENHYDFASFAVGDGEPSDGNARAYLLNDGGRVVGFVSVFDEVAVRWHAFDAAPQPQSSIRERPVINVIFTADLWRRRGVGRTLVEAVATDAGIDVTELAWSGPLSVGGEALAKSISPLGIWHA</sequence>
<proteinExistence type="predicted"/>
<dbReference type="InterPro" id="IPR016181">
    <property type="entry name" value="Acyl_CoA_acyltransferase"/>
</dbReference>
<reference evidence="1 2" key="1">
    <citation type="submission" date="2023-06" db="EMBL/GenBank/DDBJ databases">
        <title>Cellulomonas sp. MW9 Whole genome sequence.</title>
        <authorList>
            <person name="Park S."/>
        </authorList>
    </citation>
    <scope>NUCLEOTIDE SEQUENCE [LARGE SCALE GENOMIC DNA]</scope>
    <source>
        <strain evidence="1 2">MW9</strain>
    </source>
</reference>
<dbReference type="Gene3D" id="3.40.630.30">
    <property type="match status" value="1"/>
</dbReference>
<gene>
    <name evidence="1" type="ORF">QRT05_00920</name>
</gene>
<protein>
    <recommendedName>
        <fullName evidence="3">GNAT family N-acetyltransferase</fullName>
    </recommendedName>
</protein>
<evidence type="ECO:0000313" key="2">
    <source>
        <dbReference type="Proteomes" id="UP001321453"/>
    </source>
</evidence>